<evidence type="ECO:0000313" key="3">
    <source>
        <dbReference type="Proteomes" id="UP001596226"/>
    </source>
</evidence>
<organism evidence="2 3">
    <name type="scientific">Micromonospora vulcania</name>
    <dbReference type="NCBI Taxonomy" id="1441873"/>
    <lineage>
        <taxon>Bacteria</taxon>
        <taxon>Bacillati</taxon>
        <taxon>Actinomycetota</taxon>
        <taxon>Actinomycetes</taxon>
        <taxon>Micromonosporales</taxon>
        <taxon>Micromonosporaceae</taxon>
        <taxon>Micromonospora</taxon>
    </lineage>
</organism>
<proteinExistence type="predicted"/>
<evidence type="ECO:0000256" key="1">
    <source>
        <dbReference type="SAM" id="Phobius"/>
    </source>
</evidence>
<feature type="transmembrane region" description="Helical" evidence="1">
    <location>
        <begin position="6"/>
        <end position="30"/>
    </location>
</feature>
<keyword evidence="1" id="KW-0472">Membrane</keyword>
<dbReference type="Proteomes" id="UP001596226">
    <property type="component" value="Unassembled WGS sequence"/>
</dbReference>
<keyword evidence="1" id="KW-1133">Transmembrane helix</keyword>
<protein>
    <submittedName>
        <fullName evidence="2">Uncharacterized protein</fullName>
    </submittedName>
</protein>
<sequence>MTGSLITLRILLAVIAVLACLLCGVVAGILKRLDGASVPTTFMRAGATFGACLTIAVMVMDLLWVR</sequence>
<reference evidence="3" key="1">
    <citation type="journal article" date="2019" name="Int. J. Syst. Evol. Microbiol.">
        <title>The Global Catalogue of Microorganisms (GCM) 10K type strain sequencing project: providing services to taxonomists for standard genome sequencing and annotation.</title>
        <authorList>
            <consortium name="The Broad Institute Genomics Platform"/>
            <consortium name="The Broad Institute Genome Sequencing Center for Infectious Disease"/>
            <person name="Wu L."/>
            <person name="Ma J."/>
        </authorList>
    </citation>
    <scope>NUCLEOTIDE SEQUENCE [LARGE SCALE GENOMIC DNA]</scope>
    <source>
        <strain evidence="3">CGMCC 4.7144</strain>
    </source>
</reference>
<comment type="caution">
    <text evidence="2">The sequence shown here is derived from an EMBL/GenBank/DDBJ whole genome shotgun (WGS) entry which is preliminary data.</text>
</comment>
<dbReference type="RefSeq" id="WP_377515688.1">
    <property type="nucleotide sequence ID" value="NZ_JBHSQS010000028.1"/>
</dbReference>
<feature type="transmembrane region" description="Helical" evidence="1">
    <location>
        <begin position="42"/>
        <end position="65"/>
    </location>
</feature>
<dbReference type="EMBL" id="JBHSQS010000028">
    <property type="protein sequence ID" value="MFC5927302.1"/>
    <property type="molecule type" value="Genomic_DNA"/>
</dbReference>
<keyword evidence="1" id="KW-0812">Transmembrane</keyword>
<gene>
    <name evidence="2" type="ORF">ACFQGL_28570</name>
</gene>
<name>A0ABW1HG61_9ACTN</name>
<accession>A0ABW1HG61</accession>
<evidence type="ECO:0000313" key="2">
    <source>
        <dbReference type="EMBL" id="MFC5927302.1"/>
    </source>
</evidence>
<keyword evidence="3" id="KW-1185">Reference proteome</keyword>